<dbReference type="InterPro" id="IPR034154">
    <property type="entry name" value="TOPRIM_DnaG/twinkle"/>
</dbReference>
<accession>A0A4R2JRS3</accession>
<organism evidence="1 2">
    <name type="scientific">Actinocrispum wychmicini</name>
    <dbReference type="NCBI Taxonomy" id="1213861"/>
    <lineage>
        <taxon>Bacteria</taxon>
        <taxon>Bacillati</taxon>
        <taxon>Actinomycetota</taxon>
        <taxon>Actinomycetes</taxon>
        <taxon>Pseudonocardiales</taxon>
        <taxon>Pseudonocardiaceae</taxon>
        <taxon>Actinocrispum</taxon>
    </lineage>
</organism>
<dbReference type="OrthoDB" id="4619999at2"/>
<dbReference type="EMBL" id="SLWS01000006">
    <property type="protein sequence ID" value="TCO56885.1"/>
    <property type="molecule type" value="Genomic_DNA"/>
</dbReference>
<dbReference type="Proteomes" id="UP000295680">
    <property type="component" value="Unassembled WGS sequence"/>
</dbReference>
<dbReference type="AlphaFoldDB" id="A0A4R2JRS3"/>
<protein>
    <submittedName>
        <fullName evidence="1">Toprim domain-containing protein</fullName>
    </submittedName>
</protein>
<evidence type="ECO:0000313" key="1">
    <source>
        <dbReference type="EMBL" id="TCO56885.1"/>
    </source>
</evidence>
<keyword evidence="2" id="KW-1185">Reference proteome</keyword>
<dbReference type="CDD" id="cd01029">
    <property type="entry name" value="TOPRIM_primases"/>
    <property type="match status" value="1"/>
</dbReference>
<dbReference type="Gene3D" id="3.40.1360.10">
    <property type="match status" value="1"/>
</dbReference>
<dbReference type="SUPFAM" id="SSF56731">
    <property type="entry name" value="DNA primase core"/>
    <property type="match status" value="1"/>
</dbReference>
<proteinExistence type="predicted"/>
<evidence type="ECO:0000313" key="2">
    <source>
        <dbReference type="Proteomes" id="UP000295680"/>
    </source>
</evidence>
<dbReference type="Pfam" id="PF13155">
    <property type="entry name" value="Toprim_2"/>
    <property type="match status" value="1"/>
</dbReference>
<comment type="caution">
    <text evidence="1">The sequence shown here is derived from an EMBL/GenBank/DDBJ whole genome shotgun (WGS) entry which is preliminary data.</text>
</comment>
<name>A0A4R2JRS3_9PSEU</name>
<sequence length="220" mass="23947">MARLSPARRKSLAEATSRYHAALAGSPADEHLANRGLLGPSVKDETAKFRLGYVADPLPGHEPYRGMLAIPYLRSTLDGQWSVATMRFRCLREGCEHTDHGKYMSLPGDPPRLFNTLALVGNDDEIGIAEGEIDAITATLCGIPTVGVPGADAWRRHFREPLLGYARVWVMHDGDKAGRMFAHKLLAELPNAVGVGMPDGQDVNSLVVSHGRAALRERMT</sequence>
<gene>
    <name evidence="1" type="ORF">EV192_106360</name>
</gene>
<reference evidence="1 2" key="1">
    <citation type="submission" date="2019-03" db="EMBL/GenBank/DDBJ databases">
        <title>Genomic Encyclopedia of Type Strains, Phase IV (KMG-IV): sequencing the most valuable type-strain genomes for metagenomic binning, comparative biology and taxonomic classification.</title>
        <authorList>
            <person name="Goeker M."/>
        </authorList>
    </citation>
    <scope>NUCLEOTIDE SEQUENCE [LARGE SCALE GENOMIC DNA]</scope>
    <source>
        <strain evidence="1 2">DSM 45934</strain>
    </source>
</reference>